<dbReference type="SMART" id="SM00419">
    <property type="entry name" value="HTH_CRP"/>
    <property type="match status" value="1"/>
</dbReference>
<dbReference type="Gene3D" id="2.60.120.10">
    <property type="entry name" value="Jelly Rolls"/>
    <property type="match status" value="1"/>
</dbReference>
<keyword evidence="2" id="KW-0238">DNA-binding</keyword>
<evidence type="ECO:0000313" key="6">
    <source>
        <dbReference type="EMBL" id="WPU66894.1"/>
    </source>
</evidence>
<dbReference type="InterPro" id="IPR050397">
    <property type="entry name" value="Env_Response_Regulators"/>
</dbReference>
<feature type="domain" description="Cyclic nucleotide-binding" evidence="4">
    <location>
        <begin position="1"/>
        <end position="101"/>
    </location>
</feature>
<dbReference type="InterPro" id="IPR014710">
    <property type="entry name" value="RmlC-like_jellyroll"/>
</dbReference>
<dbReference type="PANTHER" id="PTHR24567">
    <property type="entry name" value="CRP FAMILY TRANSCRIPTIONAL REGULATORY PROTEIN"/>
    <property type="match status" value="1"/>
</dbReference>
<proteinExistence type="predicted"/>
<evidence type="ECO:0000313" key="7">
    <source>
        <dbReference type="Proteomes" id="UP001324634"/>
    </source>
</evidence>
<evidence type="ECO:0000256" key="3">
    <source>
        <dbReference type="ARBA" id="ARBA00023163"/>
    </source>
</evidence>
<dbReference type="SUPFAM" id="SSF46785">
    <property type="entry name" value="Winged helix' DNA-binding domain"/>
    <property type="match status" value="1"/>
</dbReference>
<accession>A0AAX4HVB5</accession>
<evidence type="ECO:0000259" key="4">
    <source>
        <dbReference type="PROSITE" id="PS50042"/>
    </source>
</evidence>
<dbReference type="PROSITE" id="PS50042">
    <property type="entry name" value="CNMP_BINDING_3"/>
    <property type="match status" value="1"/>
</dbReference>
<dbReference type="InterPro" id="IPR000595">
    <property type="entry name" value="cNMP-bd_dom"/>
</dbReference>
<dbReference type="PANTHER" id="PTHR24567:SF26">
    <property type="entry name" value="REGULATORY PROTEIN YEIL"/>
    <property type="match status" value="1"/>
</dbReference>
<protein>
    <submittedName>
        <fullName evidence="6">Crp/Fnr family transcriptional regulator</fullName>
    </submittedName>
</protein>
<dbReference type="InterPro" id="IPR012318">
    <property type="entry name" value="HTH_CRP"/>
</dbReference>
<feature type="domain" description="HTH crp-type" evidence="5">
    <location>
        <begin position="126"/>
        <end position="195"/>
    </location>
</feature>
<dbReference type="KEGG" id="psti:SOO65_09040"/>
<dbReference type="InterPro" id="IPR018490">
    <property type="entry name" value="cNMP-bd_dom_sf"/>
</dbReference>
<dbReference type="CDD" id="cd00038">
    <property type="entry name" value="CAP_ED"/>
    <property type="match status" value="1"/>
</dbReference>
<gene>
    <name evidence="6" type="ORF">SOO65_09040</name>
</gene>
<dbReference type="SMART" id="SM00100">
    <property type="entry name" value="cNMP"/>
    <property type="match status" value="1"/>
</dbReference>
<dbReference type="Pfam" id="PF13545">
    <property type="entry name" value="HTH_Crp_2"/>
    <property type="match status" value="1"/>
</dbReference>
<dbReference type="Proteomes" id="UP001324634">
    <property type="component" value="Chromosome"/>
</dbReference>
<dbReference type="PROSITE" id="PS51063">
    <property type="entry name" value="HTH_CRP_2"/>
    <property type="match status" value="1"/>
</dbReference>
<evidence type="ECO:0000259" key="5">
    <source>
        <dbReference type="PROSITE" id="PS51063"/>
    </source>
</evidence>
<organism evidence="6 7">
    <name type="scientific">Peredibacter starrii</name>
    <dbReference type="NCBI Taxonomy" id="28202"/>
    <lineage>
        <taxon>Bacteria</taxon>
        <taxon>Pseudomonadati</taxon>
        <taxon>Bdellovibrionota</taxon>
        <taxon>Bacteriovoracia</taxon>
        <taxon>Bacteriovoracales</taxon>
        <taxon>Bacteriovoracaceae</taxon>
        <taxon>Peredibacter</taxon>
    </lineage>
</organism>
<dbReference type="GO" id="GO:0003700">
    <property type="term" value="F:DNA-binding transcription factor activity"/>
    <property type="evidence" value="ECO:0007669"/>
    <property type="project" value="TreeGrafter"/>
</dbReference>
<dbReference type="Gene3D" id="1.10.10.10">
    <property type="entry name" value="Winged helix-like DNA-binding domain superfamily/Winged helix DNA-binding domain"/>
    <property type="match status" value="1"/>
</dbReference>
<dbReference type="RefSeq" id="WP_321399555.1">
    <property type="nucleotide sequence ID" value="NZ_CP139487.1"/>
</dbReference>
<dbReference type="AlphaFoldDB" id="A0AAX4HVB5"/>
<dbReference type="GO" id="GO:0003677">
    <property type="term" value="F:DNA binding"/>
    <property type="evidence" value="ECO:0007669"/>
    <property type="project" value="UniProtKB-KW"/>
</dbReference>
<dbReference type="GO" id="GO:0005829">
    <property type="term" value="C:cytosol"/>
    <property type="evidence" value="ECO:0007669"/>
    <property type="project" value="TreeGrafter"/>
</dbReference>
<dbReference type="PRINTS" id="PR00034">
    <property type="entry name" value="HTHCRP"/>
</dbReference>
<sequence>MLESLISEQSHHYRKGETIYHEGTSSFGIYLIKQGHVKIFTNGIEGKEHILRLATGGDILGHRSLFKCKMNLESAKALEDTECYFVEHKTIEDLFIKNPELAIDTLLRLSHELDEALNRNSVLVKKNVRERMAEYFLTMDKLYGENHCIRLHLSREEIASMIGTANETAIRVISDFKEQGLITEIDKTFYLKDTEKLKLIADLSE</sequence>
<reference evidence="6 7" key="1">
    <citation type="submission" date="2023-11" db="EMBL/GenBank/DDBJ databases">
        <title>Peredibacter starrii A3.12.</title>
        <authorList>
            <person name="Mitchell R.J."/>
        </authorList>
    </citation>
    <scope>NUCLEOTIDE SEQUENCE [LARGE SCALE GENOMIC DNA]</scope>
    <source>
        <strain evidence="6 7">A3.12</strain>
    </source>
</reference>
<evidence type="ECO:0000256" key="2">
    <source>
        <dbReference type="ARBA" id="ARBA00023125"/>
    </source>
</evidence>
<dbReference type="InterPro" id="IPR036390">
    <property type="entry name" value="WH_DNA-bd_sf"/>
</dbReference>
<dbReference type="SUPFAM" id="SSF51206">
    <property type="entry name" value="cAMP-binding domain-like"/>
    <property type="match status" value="1"/>
</dbReference>
<keyword evidence="1" id="KW-0805">Transcription regulation</keyword>
<dbReference type="InterPro" id="IPR036388">
    <property type="entry name" value="WH-like_DNA-bd_sf"/>
</dbReference>
<evidence type="ECO:0000256" key="1">
    <source>
        <dbReference type="ARBA" id="ARBA00023015"/>
    </source>
</evidence>
<keyword evidence="7" id="KW-1185">Reference proteome</keyword>
<dbReference type="Pfam" id="PF00027">
    <property type="entry name" value="cNMP_binding"/>
    <property type="match status" value="1"/>
</dbReference>
<dbReference type="EMBL" id="CP139487">
    <property type="protein sequence ID" value="WPU66894.1"/>
    <property type="molecule type" value="Genomic_DNA"/>
</dbReference>
<name>A0AAX4HVB5_9BACT</name>
<keyword evidence="3" id="KW-0804">Transcription</keyword>